<dbReference type="AlphaFoldDB" id="J9E7F9"/>
<comment type="caution">
    <text evidence="1">The sequence shown here is derived from an EMBL/GenBank/DDBJ whole genome shotgun (WGS) entry which is preliminary data.</text>
</comment>
<sequence length="64" mass="7219">ERTESLERSTKQGCWFYGSAEGQPENNLSTSSLPPHVRTIPGAECHTNKEQSVHRVPRWGILPM</sequence>
<feature type="non-terminal residue" evidence="1">
    <location>
        <position position="1"/>
    </location>
</feature>
<organism evidence="1 2">
    <name type="scientific">Wuchereria bancrofti</name>
    <dbReference type="NCBI Taxonomy" id="6293"/>
    <lineage>
        <taxon>Eukaryota</taxon>
        <taxon>Metazoa</taxon>
        <taxon>Ecdysozoa</taxon>
        <taxon>Nematoda</taxon>
        <taxon>Chromadorea</taxon>
        <taxon>Rhabditida</taxon>
        <taxon>Spirurina</taxon>
        <taxon>Spiruromorpha</taxon>
        <taxon>Filarioidea</taxon>
        <taxon>Onchocercidae</taxon>
        <taxon>Wuchereria</taxon>
    </lineage>
</organism>
<name>J9E7F9_WUCBA</name>
<evidence type="ECO:0000313" key="2">
    <source>
        <dbReference type="Proteomes" id="UP000004810"/>
    </source>
</evidence>
<evidence type="ECO:0000313" key="1">
    <source>
        <dbReference type="EMBL" id="EJW71299.1"/>
    </source>
</evidence>
<reference evidence="2" key="1">
    <citation type="submission" date="2012-08" db="EMBL/GenBank/DDBJ databases">
        <title>The Genome Sequence of Wuchereria bancrofti.</title>
        <authorList>
            <person name="Nutman T.B."/>
            <person name="Fink D.L."/>
            <person name="Russ C."/>
            <person name="Young S."/>
            <person name="Zeng Q."/>
            <person name="Koehrsen M."/>
            <person name="Alvarado L."/>
            <person name="Berlin A."/>
            <person name="Chapman S.B."/>
            <person name="Chen Z."/>
            <person name="Freedman E."/>
            <person name="Gellesch M."/>
            <person name="Goldberg J."/>
            <person name="Griggs A."/>
            <person name="Gujja S."/>
            <person name="Heilman E.R."/>
            <person name="Heiman D."/>
            <person name="Hepburn T."/>
            <person name="Howarth C."/>
            <person name="Jen D."/>
            <person name="Larson L."/>
            <person name="Lewis B."/>
            <person name="Mehta T."/>
            <person name="Park D."/>
            <person name="Pearson M."/>
            <person name="Roberts A."/>
            <person name="Saif S."/>
            <person name="Shea T."/>
            <person name="Shenoy N."/>
            <person name="Sisk P."/>
            <person name="Stolte C."/>
            <person name="Sykes S."/>
            <person name="Walk T."/>
            <person name="White J."/>
            <person name="Yandava C."/>
            <person name="Haas B."/>
            <person name="Henn M.R."/>
            <person name="Nusbaum C."/>
            <person name="Birren B."/>
        </authorList>
    </citation>
    <scope>NUCLEOTIDE SEQUENCE [LARGE SCALE GENOMIC DNA]</scope>
    <source>
        <strain evidence="2">NA</strain>
    </source>
</reference>
<gene>
    <name evidence="1" type="ORF">WUBG_17794</name>
</gene>
<protein>
    <submittedName>
        <fullName evidence="1">Uncharacterized protein</fullName>
    </submittedName>
</protein>
<accession>J9E7F9</accession>
<dbReference type="EMBL" id="ADBV01018982">
    <property type="protein sequence ID" value="EJW71299.1"/>
    <property type="molecule type" value="Genomic_DNA"/>
</dbReference>
<proteinExistence type="predicted"/>
<dbReference type="Proteomes" id="UP000004810">
    <property type="component" value="Unassembled WGS sequence"/>
</dbReference>